<dbReference type="AlphaFoldDB" id="A0A369J8J0"/>
<dbReference type="Proteomes" id="UP000076154">
    <property type="component" value="Unassembled WGS sequence"/>
</dbReference>
<evidence type="ECO:0000256" key="1">
    <source>
        <dbReference type="SAM" id="MobiDB-lite"/>
    </source>
</evidence>
<reference evidence="2" key="1">
    <citation type="submission" date="2018-04" db="EMBL/GenBank/DDBJ databases">
        <title>Whole genome sequencing of Hypsizygus marmoreus.</title>
        <authorList>
            <person name="Choi I.-G."/>
            <person name="Min B."/>
            <person name="Kim J.-G."/>
            <person name="Kim S."/>
            <person name="Oh Y.-L."/>
            <person name="Kong W.-S."/>
            <person name="Park H."/>
            <person name="Jeong J."/>
            <person name="Song E.-S."/>
        </authorList>
    </citation>
    <scope>NUCLEOTIDE SEQUENCE [LARGE SCALE GENOMIC DNA]</scope>
    <source>
        <strain evidence="2">51987-8</strain>
    </source>
</reference>
<evidence type="ECO:0000313" key="2">
    <source>
        <dbReference type="EMBL" id="RDB17500.1"/>
    </source>
</evidence>
<evidence type="ECO:0000313" key="3">
    <source>
        <dbReference type="Proteomes" id="UP000076154"/>
    </source>
</evidence>
<protein>
    <submittedName>
        <fullName evidence="2">Uncharacterized protein</fullName>
    </submittedName>
</protein>
<keyword evidence="3" id="KW-1185">Reference proteome</keyword>
<organism evidence="2 3">
    <name type="scientific">Hypsizygus marmoreus</name>
    <name type="common">White beech mushroom</name>
    <name type="synonym">Agaricus marmoreus</name>
    <dbReference type="NCBI Taxonomy" id="39966"/>
    <lineage>
        <taxon>Eukaryota</taxon>
        <taxon>Fungi</taxon>
        <taxon>Dikarya</taxon>
        <taxon>Basidiomycota</taxon>
        <taxon>Agaricomycotina</taxon>
        <taxon>Agaricomycetes</taxon>
        <taxon>Agaricomycetidae</taxon>
        <taxon>Agaricales</taxon>
        <taxon>Tricholomatineae</taxon>
        <taxon>Lyophyllaceae</taxon>
        <taxon>Hypsizygus</taxon>
    </lineage>
</organism>
<dbReference type="OrthoDB" id="4590138at2759"/>
<proteinExistence type="predicted"/>
<feature type="region of interest" description="Disordered" evidence="1">
    <location>
        <begin position="1"/>
        <end position="21"/>
    </location>
</feature>
<comment type="caution">
    <text evidence="2">The sequence shown here is derived from an EMBL/GenBank/DDBJ whole genome shotgun (WGS) entry which is preliminary data.</text>
</comment>
<gene>
    <name evidence="2" type="ORF">Hypma_000998</name>
</gene>
<accession>A0A369J8J0</accession>
<dbReference type="InParanoid" id="A0A369J8J0"/>
<dbReference type="EMBL" id="LUEZ02000110">
    <property type="protein sequence ID" value="RDB17500.1"/>
    <property type="molecule type" value="Genomic_DNA"/>
</dbReference>
<name>A0A369J8J0_HYPMA</name>
<sequence length="69" mass="7546">MVDNNSEQQFMLPAPSSAEDDAKKLNLAADGESSIKLDELGPMVVNSDGVCTVSSHSQSQYYRLTVRRN</sequence>